<dbReference type="InterPro" id="IPR010787">
    <property type="entry name" value="DUF1385"/>
</dbReference>
<dbReference type="PANTHER" id="PTHR42867">
    <property type="entry name" value="MEMBRANE PROTEIN-RELATED"/>
    <property type="match status" value="1"/>
</dbReference>
<keyword evidence="2" id="KW-0812">Transmembrane</keyword>
<proteinExistence type="predicted"/>
<evidence type="ECO:0008006" key="4">
    <source>
        <dbReference type="Google" id="ProtNLM"/>
    </source>
</evidence>
<evidence type="ECO:0000313" key="3">
    <source>
        <dbReference type="EMBL" id="AFD03163.1"/>
    </source>
</evidence>
<feature type="transmembrane region" description="Helical" evidence="2">
    <location>
        <begin position="198"/>
        <end position="220"/>
    </location>
</feature>
<feature type="transmembrane region" description="Helical" evidence="2">
    <location>
        <begin position="325"/>
        <end position="347"/>
    </location>
</feature>
<dbReference type="PANTHER" id="PTHR42867:SF1">
    <property type="entry name" value="MEMBRANE PROTEIN-RELATED"/>
    <property type="match status" value="1"/>
</dbReference>
<evidence type="ECO:0000256" key="1">
    <source>
        <dbReference type="SAM" id="MobiDB-lite"/>
    </source>
</evidence>
<dbReference type="AlphaFoldDB" id="H9BWJ1"/>
<reference evidence="3" key="1">
    <citation type="submission" date="2011-11" db="EMBL/GenBank/DDBJ databases">
        <title>Construction and analysis of a metagenome of deep-sea sediment.</title>
        <authorList>
            <person name="Huo Y.-Y."/>
            <person name="Cheng H."/>
            <person name="Wu M."/>
        </authorList>
    </citation>
    <scope>NUCLEOTIDE SEQUENCE</scope>
</reference>
<dbReference type="EMBL" id="JQ085817">
    <property type="protein sequence ID" value="AFD03163.1"/>
    <property type="molecule type" value="Genomic_DNA"/>
</dbReference>
<organism evidence="3">
    <name type="scientific">uncultured bacterium W5-102b</name>
    <dbReference type="NCBI Taxonomy" id="1130996"/>
    <lineage>
        <taxon>Bacteria</taxon>
        <taxon>environmental samples</taxon>
    </lineage>
</organism>
<evidence type="ECO:0000256" key="2">
    <source>
        <dbReference type="SAM" id="Phobius"/>
    </source>
</evidence>
<dbReference type="Pfam" id="PF07136">
    <property type="entry name" value="DUF1385"/>
    <property type="match status" value="1"/>
</dbReference>
<feature type="transmembrane region" description="Helical" evidence="2">
    <location>
        <begin position="232"/>
        <end position="256"/>
    </location>
</feature>
<accession>H9BWJ1</accession>
<name>H9BWJ1_9BACT</name>
<feature type="compositionally biased region" description="Low complexity" evidence="1">
    <location>
        <begin position="130"/>
        <end position="143"/>
    </location>
</feature>
<feature type="region of interest" description="Disordered" evidence="1">
    <location>
        <begin position="103"/>
        <end position="151"/>
    </location>
</feature>
<keyword evidence="2" id="KW-1133">Transmembrane helix</keyword>
<protein>
    <recommendedName>
        <fullName evidence="4">DUF1385 domain-containing protein</fullName>
    </recommendedName>
</protein>
<feature type="region of interest" description="Disordered" evidence="1">
    <location>
        <begin position="164"/>
        <end position="191"/>
    </location>
</feature>
<feature type="transmembrane region" description="Helical" evidence="2">
    <location>
        <begin position="301"/>
        <end position="319"/>
    </location>
</feature>
<keyword evidence="2" id="KW-0472">Membrane</keyword>
<sequence>MRRLGWLVLHSANASVGGQAVMEGVMMRTPHHWSVALRRYNGDIVEIHREITPYAERHRWARLPIMRGVVALGESLVVGFRALGVSAHYAAEWYDPELEQDLDDDEAADKPSGDAEADADADAGGEPRDNATAAAETAAAETADNTDEQQDAEVVQLDDHRTAAADEDTEDGAHVVTPAETDDPDSDASPESLSRWQIGLSFVLAIGLSIGLFKLLPLALTKGFIVDESQTVWFVLAEGVIRISIFCLYLFAVGFIPDLKRVFQYHSAEHKSINAFERGHKLEPAIVNQESRIHVRCGTAFLLWVFVVAIVVFGIYGYLRDDPSLAELVLSRIVFLPLIAGVSFELIKFAGKYPDNRFLRGVLAPGLWLQYLTTRPCEDDQCEIAIASLNIVLDAEKASHPPKDQASASDDDDEVIEVLA</sequence>